<keyword evidence="2" id="KW-0472">Membrane</keyword>
<feature type="transmembrane region" description="Helical" evidence="2">
    <location>
        <begin position="101"/>
        <end position="119"/>
    </location>
</feature>
<feature type="transmembrane region" description="Helical" evidence="2">
    <location>
        <begin position="20"/>
        <end position="39"/>
    </location>
</feature>
<feature type="transmembrane region" description="Helical" evidence="2">
    <location>
        <begin position="209"/>
        <end position="242"/>
    </location>
</feature>
<dbReference type="EMBL" id="JACOOR010000002">
    <property type="protein sequence ID" value="MBC5658797.1"/>
    <property type="molecule type" value="Genomic_DNA"/>
</dbReference>
<name>A0A923LAM5_9FIRM</name>
<feature type="transmembrane region" description="Helical" evidence="2">
    <location>
        <begin position="125"/>
        <end position="142"/>
    </location>
</feature>
<keyword evidence="4" id="KW-1185">Reference proteome</keyword>
<feature type="transmembrane region" description="Helical" evidence="2">
    <location>
        <begin position="249"/>
        <end position="267"/>
    </location>
</feature>
<feature type="region of interest" description="Disordered" evidence="1">
    <location>
        <begin position="302"/>
        <end position="322"/>
    </location>
</feature>
<dbReference type="AlphaFoldDB" id="A0A923LAM5"/>
<gene>
    <name evidence="3" type="ORF">H8S44_03295</name>
</gene>
<evidence type="ECO:0000313" key="3">
    <source>
        <dbReference type="EMBL" id="MBC5658797.1"/>
    </source>
</evidence>
<evidence type="ECO:0000313" key="4">
    <source>
        <dbReference type="Proteomes" id="UP000649345"/>
    </source>
</evidence>
<keyword evidence="2" id="KW-1133">Transmembrane helix</keyword>
<proteinExistence type="predicted"/>
<reference evidence="3" key="1">
    <citation type="submission" date="2020-08" db="EMBL/GenBank/DDBJ databases">
        <title>Genome public.</title>
        <authorList>
            <person name="Liu C."/>
            <person name="Sun Q."/>
        </authorList>
    </citation>
    <scope>NUCLEOTIDE SEQUENCE</scope>
    <source>
        <strain evidence="3">NSJ-68</strain>
    </source>
</reference>
<dbReference type="RefSeq" id="WP_186873265.1">
    <property type="nucleotide sequence ID" value="NZ_JACOOR010000002.1"/>
</dbReference>
<dbReference type="Proteomes" id="UP000649345">
    <property type="component" value="Unassembled WGS sequence"/>
</dbReference>
<comment type="caution">
    <text evidence="3">The sequence shown here is derived from an EMBL/GenBank/DDBJ whole genome shotgun (WGS) entry which is preliminary data.</text>
</comment>
<keyword evidence="2" id="KW-0812">Transmembrane</keyword>
<evidence type="ECO:0000256" key="2">
    <source>
        <dbReference type="SAM" id="Phobius"/>
    </source>
</evidence>
<feature type="transmembrane region" description="Helical" evidence="2">
    <location>
        <begin position="51"/>
        <end position="71"/>
    </location>
</feature>
<accession>A0A923LAM5</accession>
<feature type="transmembrane region" description="Helical" evidence="2">
    <location>
        <begin position="180"/>
        <end position="197"/>
    </location>
</feature>
<protein>
    <submittedName>
        <fullName evidence="3">Uncharacterized protein</fullName>
    </submittedName>
</protein>
<evidence type="ECO:0000256" key="1">
    <source>
        <dbReference type="SAM" id="MobiDB-lite"/>
    </source>
</evidence>
<feature type="transmembrane region" description="Helical" evidence="2">
    <location>
        <begin position="273"/>
        <end position="294"/>
    </location>
</feature>
<organism evidence="3 4">
    <name type="scientific">Anaerosacchariphilus hominis</name>
    <dbReference type="NCBI Taxonomy" id="2763017"/>
    <lineage>
        <taxon>Bacteria</taxon>
        <taxon>Bacillati</taxon>
        <taxon>Bacillota</taxon>
        <taxon>Clostridia</taxon>
        <taxon>Lachnospirales</taxon>
        <taxon>Lachnospiraceae</taxon>
        <taxon>Anaerosacchariphilus</taxon>
    </lineage>
</organism>
<sequence length="322" mass="36177">MMDDFLRNFISKKWNVKGLTFTFLDILLAVCITGTGLALRSTVIAYTPTDIRKIVAIVLELALAVLCGAIVHSDTGSRLRSFLTYAVLVIYPTVIANGSLWNINCIYYVILFFLGLYLYGRGNQILGGVSILAGLVIAIYRMRSWWMALNVAYPVSLSRGWPNFYEIIGKKAFVELYDKVALLILMGMLLTGVYWFAEKKIKVTKDLALTVFLFLAILIPYFAPYMPAWAGYTADVAALLYFMKRPERFYVPMLHLIVSYSAYAYAINGETKLPMVVFSILLLFMLVIVGLDVYHGGKQDGEETVRSEHRGGSSGRLPEETE</sequence>